<keyword evidence="12 15" id="KW-0030">Aminoacyl-tRNA synthetase</keyword>
<dbReference type="InterPro" id="IPR014729">
    <property type="entry name" value="Rossmann-like_a/b/a_fold"/>
</dbReference>
<dbReference type="InterPro" id="IPR015413">
    <property type="entry name" value="Methionyl/Leucyl_tRNA_Synth"/>
</dbReference>
<organism evidence="19 20">
    <name type="scientific">Candidatus Nealsonbacteria bacterium CG10_big_fil_rev_8_21_14_0_10_36_23</name>
    <dbReference type="NCBI Taxonomy" id="1974709"/>
    <lineage>
        <taxon>Bacteria</taxon>
        <taxon>Candidatus Nealsoniibacteriota</taxon>
    </lineage>
</organism>
<sequence length="482" mass="56481">MTKFFISTAIDYPSEKPHLGHCLEKIQADVLARYKRFQRFDVHFSIGTDDHGLKIQRYAQKANKKPQEFVDEMSEYFKELWKLLNISNDDFIRTTEKRHEKVVQEIIKKIYEKGDIYKGKYKGLYCVDCESYYLPKDLEGNLCPVHHKPAETIEEETYFFRMSKYQKQLIEHIEKNKNFIIPESKRNEIFNRLKEPLQDLSISRATVKWGIPFPLDKKLSLFVWIDALINYLTTINYPNEKFKKFWPADVHVIGKDIPWHHSVIWGSLLLSLGLPLPKTIFVHGFITVSGQKMSKSLGNVIDPFELVKKYSSASSPQVGTDAVRYFLLREIPSTEDGDFTYEKFEGRYNADLASGLGNLVARVITLGAKLKTQNVNLKTTTQNLKLKKETDNAWKRYKKTLEEFKFNESLIIIWELISFCDKYIEKERPWEKSDKQQLTINNLLLTINNIAEMLKPFLPETSEKILNQIKNKKSEPLFPRLK</sequence>
<dbReference type="Pfam" id="PF08264">
    <property type="entry name" value="Anticodon_1"/>
    <property type="match status" value="1"/>
</dbReference>
<dbReference type="Pfam" id="PF09334">
    <property type="entry name" value="tRNA-synt_1g"/>
    <property type="match status" value="1"/>
</dbReference>
<dbReference type="SUPFAM" id="SSF52374">
    <property type="entry name" value="Nucleotidylyl transferase"/>
    <property type="match status" value="1"/>
</dbReference>
<dbReference type="PANTHER" id="PTHR43326:SF1">
    <property type="entry name" value="METHIONINE--TRNA LIGASE, MITOCHONDRIAL"/>
    <property type="match status" value="1"/>
</dbReference>
<evidence type="ECO:0000256" key="6">
    <source>
        <dbReference type="ARBA" id="ARBA00022598"/>
    </source>
</evidence>
<protein>
    <recommendedName>
        <fullName evidence="4">Methionine--tRNA ligase</fullName>
        <ecNumber evidence="3">6.1.1.10</ecNumber>
    </recommendedName>
    <alternativeName>
        <fullName evidence="13">Methionyl-tRNA synthetase</fullName>
    </alternativeName>
</protein>
<evidence type="ECO:0000256" key="1">
    <source>
        <dbReference type="ARBA" id="ARBA00001947"/>
    </source>
</evidence>
<comment type="caution">
    <text evidence="19">The sequence shown here is derived from an EMBL/GenBank/DDBJ whole genome shotgun (WGS) entry which is preliminary data.</text>
</comment>
<evidence type="ECO:0000256" key="13">
    <source>
        <dbReference type="ARBA" id="ARBA00030904"/>
    </source>
</evidence>
<dbReference type="Pfam" id="PF01406">
    <property type="entry name" value="tRNA-synt_1e"/>
    <property type="match status" value="1"/>
</dbReference>
<dbReference type="Gene3D" id="2.170.220.10">
    <property type="match status" value="1"/>
</dbReference>
<evidence type="ECO:0000256" key="11">
    <source>
        <dbReference type="ARBA" id="ARBA00022917"/>
    </source>
</evidence>
<dbReference type="FunFam" id="2.170.220.10:FF:000001">
    <property type="entry name" value="methionine--tRNA ligase, mitochondrial"/>
    <property type="match status" value="1"/>
</dbReference>
<feature type="domain" description="tRNA synthetases class I catalytic" evidence="16">
    <location>
        <begin position="15"/>
        <end position="121"/>
    </location>
</feature>
<evidence type="ECO:0000256" key="4">
    <source>
        <dbReference type="ARBA" id="ARBA00018753"/>
    </source>
</evidence>
<dbReference type="EC" id="6.1.1.10" evidence="3"/>
<dbReference type="PROSITE" id="PS00178">
    <property type="entry name" value="AA_TRNA_LIGASE_I"/>
    <property type="match status" value="1"/>
</dbReference>
<evidence type="ECO:0000313" key="19">
    <source>
        <dbReference type="EMBL" id="PIR72933.1"/>
    </source>
</evidence>
<comment type="similarity">
    <text evidence="15">Belongs to the class-I aminoacyl-tRNA synthetase family.</text>
</comment>
<dbReference type="Gene3D" id="1.10.730.10">
    <property type="entry name" value="Isoleucyl-tRNA Synthetase, Domain 1"/>
    <property type="match status" value="1"/>
</dbReference>
<dbReference type="SUPFAM" id="SSF47323">
    <property type="entry name" value="Anticodon-binding domain of a subclass of class I aminoacyl-tRNA synthetases"/>
    <property type="match status" value="1"/>
</dbReference>
<dbReference type="InterPro" id="IPR001412">
    <property type="entry name" value="aa-tRNA-synth_I_CS"/>
</dbReference>
<evidence type="ECO:0000256" key="2">
    <source>
        <dbReference type="ARBA" id="ARBA00003314"/>
    </source>
</evidence>
<dbReference type="InterPro" id="IPR033911">
    <property type="entry name" value="MetRS_core"/>
</dbReference>
<feature type="domain" description="Methionyl/Leucyl tRNA synthetase" evidence="18">
    <location>
        <begin position="135"/>
        <end position="363"/>
    </location>
</feature>
<accession>A0A2H0TLA3</accession>
<evidence type="ECO:0000259" key="16">
    <source>
        <dbReference type="Pfam" id="PF01406"/>
    </source>
</evidence>
<keyword evidence="8 15" id="KW-0547">Nucleotide-binding</keyword>
<name>A0A2H0TLA3_9BACT</name>
<reference evidence="20" key="1">
    <citation type="submission" date="2017-09" db="EMBL/GenBank/DDBJ databases">
        <title>Depth-based differentiation of microbial function through sediment-hosted aquifers and enrichment of novel symbionts in the deep terrestrial subsurface.</title>
        <authorList>
            <person name="Probst A.J."/>
            <person name="Ladd B."/>
            <person name="Jarett J.K."/>
            <person name="Geller-Mcgrath D.E."/>
            <person name="Sieber C.M.K."/>
            <person name="Emerson J.B."/>
            <person name="Anantharaman K."/>
            <person name="Thomas B.C."/>
            <person name="Malmstrom R."/>
            <person name="Stieglmeier M."/>
            <person name="Klingl A."/>
            <person name="Woyke T."/>
            <person name="Ryan C.M."/>
            <person name="Banfield J.F."/>
        </authorList>
    </citation>
    <scope>NUCLEOTIDE SEQUENCE [LARGE SCALE GENOMIC DNA]</scope>
</reference>
<keyword evidence="9" id="KW-0862">Zinc</keyword>
<dbReference type="GO" id="GO:0005524">
    <property type="term" value="F:ATP binding"/>
    <property type="evidence" value="ECO:0007669"/>
    <property type="project" value="UniProtKB-KW"/>
</dbReference>
<dbReference type="Proteomes" id="UP000228508">
    <property type="component" value="Unassembled WGS sequence"/>
</dbReference>
<proteinExistence type="inferred from homology"/>
<dbReference type="PRINTS" id="PR01041">
    <property type="entry name" value="TRNASYNTHMET"/>
</dbReference>
<comment type="cofactor">
    <cofactor evidence="1">
        <name>Zn(2+)</name>
        <dbReference type="ChEBI" id="CHEBI:29105"/>
    </cofactor>
</comment>
<evidence type="ECO:0000256" key="12">
    <source>
        <dbReference type="ARBA" id="ARBA00023146"/>
    </source>
</evidence>
<dbReference type="GO" id="GO:0006431">
    <property type="term" value="P:methionyl-tRNA aminoacylation"/>
    <property type="evidence" value="ECO:0007669"/>
    <property type="project" value="InterPro"/>
</dbReference>
<dbReference type="EMBL" id="PFCH01000023">
    <property type="protein sequence ID" value="PIR72933.1"/>
    <property type="molecule type" value="Genomic_DNA"/>
</dbReference>
<evidence type="ECO:0000256" key="5">
    <source>
        <dbReference type="ARBA" id="ARBA00022490"/>
    </source>
</evidence>
<dbReference type="InterPro" id="IPR014758">
    <property type="entry name" value="Met-tRNA_synth"/>
</dbReference>
<dbReference type="InterPro" id="IPR009080">
    <property type="entry name" value="tRNAsynth_Ia_anticodon-bd"/>
</dbReference>
<keyword evidence="6 15" id="KW-0436">Ligase</keyword>
<dbReference type="InterPro" id="IPR032678">
    <property type="entry name" value="tRNA-synt_1_cat_dom"/>
</dbReference>
<evidence type="ECO:0000256" key="9">
    <source>
        <dbReference type="ARBA" id="ARBA00022833"/>
    </source>
</evidence>
<keyword evidence="10 15" id="KW-0067">ATP-binding</keyword>
<evidence type="ECO:0000313" key="20">
    <source>
        <dbReference type="Proteomes" id="UP000228508"/>
    </source>
</evidence>
<dbReference type="PANTHER" id="PTHR43326">
    <property type="entry name" value="METHIONYL-TRNA SYNTHETASE"/>
    <property type="match status" value="1"/>
</dbReference>
<dbReference type="InterPro" id="IPR023457">
    <property type="entry name" value="Met-tRNA_synth_2"/>
</dbReference>
<evidence type="ECO:0000256" key="15">
    <source>
        <dbReference type="RuleBase" id="RU363039"/>
    </source>
</evidence>
<keyword evidence="5" id="KW-0963">Cytoplasm</keyword>
<dbReference type="AlphaFoldDB" id="A0A2H0TLA3"/>
<dbReference type="Gene3D" id="3.40.50.620">
    <property type="entry name" value="HUPs"/>
    <property type="match status" value="1"/>
</dbReference>
<dbReference type="GO" id="GO:0004825">
    <property type="term" value="F:methionine-tRNA ligase activity"/>
    <property type="evidence" value="ECO:0007669"/>
    <property type="project" value="UniProtKB-EC"/>
</dbReference>
<dbReference type="CDD" id="cd00814">
    <property type="entry name" value="MetRS_core"/>
    <property type="match status" value="1"/>
</dbReference>
<keyword evidence="7" id="KW-0479">Metal-binding</keyword>
<feature type="domain" description="Methionyl/Valyl/Leucyl/Isoleucyl-tRNA synthetase anticodon-binding" evidence="17">
    <location>
        <begin position="388"/>
        <end position="474"/>
    </location>
</feature>
<evidence type="ECO:0000256" key="3">
    <source>
        <dbReference type="ARBA" id="ARBA00012838"/>
    </source>
</evidence>
<dbReference type="GO" id="GO:0046872">
    <property type="term" value="F:metal ion binding"/>
    <property type="evidence" value="ECO:0007669"/>
    <property type="project" value="UniProtKB-KW"/>
</dbReference>
<keyword evidence="11 15" id="KW-0648">Protein biosynthesis</keyword>
<evidence type="ECO:0000259" key="17">
    <source>
        <dbReference type="Pfam" id="PF08264"/>
    </source>
</evidence>
<dbReference type="NCBIfam" id="TIGR00398">
    <property type="entry name" value="metG"/>
    <property type="match status" value="1"/>
</dbReference>
<evidence type="ECO:0000256" key="7">
    <source>
        <dbReference type="ARBA" id="ARBA00022723"/>
    </source>
</evidence>
<comment type="catalytic activity">
    <reaction evidence="14">
        <text>tRNA(Met) + L-methionine + ATP = L-methionyl-tRNA(Met) + AMP + diphosphate</text>
        <dbReference type="Rhea" id="RHEA:13481"/>
        <dbReference type="Rhea" id="RHEA-COMP:9667"/>
        <dbReference type="Rhea" id="RHEA-COMP:9698"/>
        <dbReference type="ChEBI" id="CHEBI:30616"/>
        <dbReference type="ChEBI" id="CHEBI:33019"/>
        <dbReference type="ChEBI" id="CHEBI:57844"/>
        <dbReference type="ChEBI" id="CHEBI:78442"/>
        <dbReference type="ChEBI" id="CHEBI:78530"/>
        <dbReference type="ChEBI" id="CHEBI:456215"/>
        <dbReference type="EC" id="6.1.1.10"/>
    </reaction>
</comment>
<gene>
    <name evidence="19" type="ORF">COV26_01245</name>
</gene>
<dbReference type="InterPro" id="IPR013155">
    <property type="entry name" value="M/V/L/I-tRNA-synth_anticd-bd"/>
</dbReference>
<evidence type="ECO:0000256" key="10">
    <source>
        <dbReference type="ARBA" id="ARBA00022840"/>
    </source>
</evidence>
<evidence type="ECO:0000256" key="14">
    <source>
        <dbReference type="ARBA" id="ARBA00047364"/>
    </source>
</evidence>
<comment type="function">
    <text evidence="2">Is required not only for elongation of protein synthesis but also for the initiation of all mRNA translation through initiator tRNA(fMet) aminoacylation.</text>
</comment>
<evidence type="ECO:0000259" key="18">
    <source>
        <dbReference type="Pfam" id="PF09334"/>
    </source>
</evidence>
<evidence type="ECO:0000256" key="8">
    <source>
        <dbReference type="ARBA" id="ARBA00022741"/>
    </source>
</evidence>